<protein>
    <submittedName>
        <fullName evidence="1">Uncharacterized protein</fullName>
    </submittedName>
</protein>
<evidence type="ECO:0000313" key="1">
    <source>
        <dbReference type="EMBL" id="KAH9372565.1"/>
    </source>
</evidence>
<organism evidence="1 2">
    <name type="scientific">Haemaphysalis longicornis</name>
    <name type="common">Bush tick</name>
    <dbReference type="NCBI Taxonomy" id="44386"/>
    <lineage>
        <taxon>Eukaryota</taxon>
        <taxon>Metazoa</taxon>
        <taxon>Ecdysozoa</taxon>
        <taxon>Arthropoda</taxon>
        <taxon>Chelicerata</taxon>
        <taxon>Arachnida</taxon>
        <taxon>Acari</taxon>
        <taxon>Parasitiformes</taxon>
        <taxon>Ixodida</taxon>
        <taxon>Ixodoidea</taxon>
        <taxon>Ixodidae</taxon>
        <taxon>Haemaphysalinae</taxon>
        <taxon>Haemaphysalis</taxon>
    </lineage>
</organism>
<sequence length="71" mass="7979">MQTKSPFAIAKALNQLVGKDYNARKLRNGDVLVEVHTREQSAKIKEVAKIEDMNVTVTTHNSLNFSKRVVP</sequence>
<comment type="caution">
    <text evidence="1">The sequence shown here is derived from an EMBL/GenBank/DDBJ whole genome shotgun (WGS) entry which is preliminary data.</text>
</comment>
<evidence type="ECO:0000313" key="2">
    <source>
        <dbReference type="Proteomes" id="UP000821853"/>
    </source>
</evidence>
<dbReference type="Proteomes" id="UP000821853">
    <property type="component" value="Chromosome 4"/>
</dbReference>
<dbReference type="VEuPathDB" id="VectorBase:HLOH_050525"/>
<name>A0A9J6GAZ5_HAELO</name>
<keyword evidence="2" id="KW-1185">Reference proteome</keyword>
<dbReference type="AlphaFoldDB" id="A0A9J6GAZ5"/>
<dbReference type="OrthoDB" id="6485787at2759"/>
<gene>
    <name evidence="1" type="ORF">HPB48_017852</name>
</gene>
<proteinExistence type="predicted"/>
<reference evidence="1 2" key="1">
    <citation type="journal article" date="2020" name="Cell">
        <title>Large-Scale Comparative Analyses of Tick Genomes Elucidate Their Genetic Diversity and Vector Capacities.</title>
        <authorList>
            <consortium name="Tick Genome and Microbiome Consortium (TIGMIC)"/>
            <person name="Jia N."/>
            <person name="Wang J."/>
            <person name="Shi W."/>
            <person name="Du L."/>
            <person name="Sun Y."/>
            <person name="Zhan W."/>
            <person name="Jiang J.F."/>
            <person name="Wang Q."/>
            <person name="Zhang B."/>
            <person name="Ji P."/>
            <person name="Bell-Sakyi L."/>
            <person name="Cui X.M."/>
            <person name="Yuan T.T."/>
            <person name="Jiang B.G."/>
            <person name="Yang W.F."/>
            <person name="Lam T.T."/>
            <person name="Chang Q.C."/>
            <person name="Ding S.J."/>
            <person name="Wang X.J."/>
            <person name="Zhu J.G."/>
            <person name="Ruan X.D."/>
            <person name="Zhao L."/>
            <person name="Wei J.T."/>
            <person name="Ye R.Z."/>
            <person name="Que T.C."/>
            <person name="Du C.H."/>
            <person name="Zhou Y.H."/>
            <person name="Cheng J.X."/>
            <person name="Dai P.F."/>
            <person name="Guo W.B."/>
            <person name="Han X.H."/>
            <person name="Huang E.J."/>
            <person name="Li L.F."/>
            <person name="Wei W."/>
            <person name="Gao Y.C."/>
            <person name="Liu J.Z."/>
            <person name="Shao H.Z."/>
            <person name="Wang X."/>
            <person name="Wang C.C."/>
            <person name="Yang T.C."/>
            <person name="Huo Q.B."/>
            <person name="Li W."/>
            <person name="Chen H.Y."/>
            <person name="Chen S.E."/>
            <person name="Zhou L.G."/>
            <person name="Ni X.B."/>
            <person name="Tian J.H."/>
            <person name="Sheng Y."/>
            <person name="Liu T."/>
            <person name="Pan Y.S."/>
            <person name="Xia L.Y."/>
            <person name="Li J."/>
            <person name="Zhao F."/>
            <person name="Cao W.C."/>
        </authorList>
    </citation>
    <scope>NUCLEOTIDE SEQUENCE [LARGE SCALE GENOMIC DNA]</scope>
    <source>
        <strain evidence="1">HaeL-2018</strain>
    </source>
</reference>
<accession>A0A9J6GAZ5</accession>
<dbReference type="EMBL" id="JABSTR010000006">
    <property type="protein sequence ID" value="KAH9372565.1"/>
    <property type="molecule type" value="Genomic_DNA"/>
</dbReference>